<dbReference type="Proteomes" id="UP000515511">
    <property type="component" value="Chromosome"/>
</dbReference>
<gene>
    <name evidence="1" type="ORF">F1C12_17925</name>
</gene>
<dbReference type="AlphaFoldDB" id="A0A7G6YE94"/>
<reference evidence="2" key="1">
    <citation type="submission" date="2019-09" db="EMBL/GenBank/DDBJ databases">
        <title>Antimicrobial potential of Antarctic Bacteria.</title>
        <authorList>
            <person name="Benaud N."/>
            <person name="Edwards R.J."/>
            <person name="Ferrari B.C."/>
        </authorList>
    </citation>
    <scope>NUCLEOTIDE SEQUENCE [LARGE SCALE GENOMIC DNA]</scope>
    <source>
        <strain evidence="2">INR9</strain>
    </source>
</reference>
<evidence type="ECO:0000313" key="1">
    <source>
        <dbReference type="EMBL" id="QNE36809.1"/>
    </source>
</evidence>
<proteinExistence type="predicted"/>
<organism evidence="1 2">
    <name type="scientific">Leifsonia shinshuensis</name>
    <dbReference type="NCBI Taxonomy" id="150026"/>
    <lineage>
        <taxon>Bacteria</taxon>
        <taxon>Bacillati</taxon>
        <taxon>Actinomycetota</taxon>
        <taxon>Actinomycetes</taxon>
        <taxon>Micrococcales</taxon>
        <taxon>Microbacteriaceae</taxon>
        <taxon>Leifsonia</taxon>
    </lineage>
</organism>
<protein>
    <submittedName>
        <fullName evidence="1">Uncharacterized protein</fullName>
    </submittedName>
</protein>
<evidence type="ECO:0000313" key="2">
    <source>
        <dbReference type="Proteomes" id="UP000515511"/>
    </source>
</evidence>
<accession>A0A7G6YE94</accession>
<dbReference type="KEGG" id="lse:F1C12_17925"/>
<dbReference type="RefSeq" id="WP_185276248.1">
    <property type="nucleotide sequence ID" value="NZ_CP043641.1"/>
</dbReference>
<name>A0A7G6YE94_9MICO</name>
<sequence length="78" mass="8444">MNKRGNLEVELVERAATVAAADGRRGLVFARRGVMPDARMRADELGIAIFGFDPQGGTLDGVNLLGRELFANAQTRQD</sequence>
<dbReference type="EMBL" id="CP043641">
    <property type="protein sequence ID" value="QNE36809.1"/>
    <property type="molecule type" value="Genomic_DNA"/>
</dbReference>